<dbReference type="AlphaFoldDB" id="A0A3T0E600"/>
<sequence>MPKRAKELTATAVDRLKAEGSKNRRVMVGPSDCAGLHLRIEGGTKSWALRIKVGEKRRDIGLGPYNAKAGATDAEAAKLPGLSLAEARAKARELRAMAQETGTVISPTVAKTEAVKAQAQAELLEVAKAKTFRECAEAFIETKRPEWKNEKHGKQWLATLEAYAFPKFGKLPVASVDRAMVLDVLRPIWSTKTETASRLRGRIESILDWATVSGYREGENPARWRGHLDKLLPAPSKVKKVKHHAALPYAEVGKFIVELRKRDGMAAKALEFAILCASRSGEVRAATWAEIDLKARLWVIPAERMKAGKEHRVPLSDAAARLLEGVQRVKGSPYVFPALRGGALTDSALTAVLKRMGRDDITQHGFRSTFRDWAGETTSYPREVIEHALAHQLKDKAEAAYQRGDLLAKRARLMADWTTYCAKPQKPSGNVVAINEAVGQ</sequence>
<evidence type="ECO:0000256" key="1">
    <source>
        <dbReference type="ARBA" id="ARBA00008857"/>
    </source>
</evidence>
<keyword evidence="4" id="KW-0233">DNA recombination</keyword>
<dbReference type="CDD" id="cd00801">
    <property type="entry name" value="INT_P4_C"/>
    <property type="match status" value="1"/>
</dbReference>
<dbReference type="InterPro" id="IPR038488">
    <property type="entry name" value="Integrase_DNA-bd_sf"/>
</dbReference>
<keyword evidence="2" id="KW-0229">DNA integration</keyword>
<evidence type="ECO:0000313" key="6">
    <source>
        <dbReference type="Proteomes" id="UP000286954"/>
    </source>
</evidence>
<dbReference type="Gene3D" id="3.30.160.390">
    <property type="entry name" value="Integrase, DNA-binding domain"/>
    <property type="match status" value="1"/>
</dbReference>
<comment type="similarity">
    <text evidence="1">Belongs to the 'phage' integrase family.</text>
</comment>
<dbReference type="PANTHER" id="PTHR30629:SF2">
    <property type="entry name" value="PROPHAGE INTEGRASE INTS-RELATED"/>
    <property type="match status" value="1"/>
</dbReference>
<name>A0A3T0E600_9PROT</name>
<proteinExistence type="inferred from homology"/>
<evidence type="ECO:0000313" key="5">
    <source>
        <dbReference type="EMBL" id="AZU02801.1"/>
    </source>
</evidence>
<dbReference type="InterPro" id="IPR053876">
    <property type="entry name" value="Phage_int_M"/>
</dbReference>
<evidence type="ECO:0000256" key="2">
    <source>
        <dbReference type="ARBA" id="ARBA00022908"/>
    </source>
</evidence>
<dbReference type="InterPro" id="IPR002104">
    <property type="entry name" value="Integrase_catalytic"/>
</dbReference>
<dbReference type="PROSITE" id="PS51900">
    <property type="entry name" value="CB"/>
    <property type="match status" value="1"/>
</dbReference>
<dbReference type="Proteomes" id="UP000286954">
    <property type="component" value="Chromosome"/>
</dbReference>
<gene>
    <name evidence="5" type="ORF">X907_0253</name>
</gene>
<accession>A0A3T0E600</accession>
<evidence type="ECO:0000256" key="3">
    <source>
        <dbReference type="ARBA" id="ARBA00023125"/>
    </source>
</evidence>
<dbReference type="OrthoDB" id="9795573at2"/>
<dbReference type="Gene3D" id="1.10.150.130">
    <property type="match status" value="1"/>
</dbReference>
<dbReference type="Pfam" id="PF00589">
    <property type="entry name" value="Phage_integrase"/>
    <property type="match status" value="1"/>
</dbReference>
<dbReference type="InterPro" id="IPR010998">
    <property type="entry name" value="Integrase_recombinase_N"/>
</dbReference>
<dbReference type="GO" id="GO:0015074">
    <property type="term" value="P:DNA integration"/>
    <property type="evidence" value="ECO:0007669"/>
    <property type="project" value="UniProtKB-KW"/>
</dbReference>
<keyword evidence="3" id="KW-0238">DNA-binding</keyword>
<evidence type="ECO:0000256" key="4">
    <source>
        <dbReference type="ARBA" id="ARBA00023172"/>
    </source>
</evidence>
<dbReference type="KEGG" id="gak:X907_0253"/>
<protein>
    <submittedName>
        <fullName evidence="5">Integrase family protein</fullName>
    </submittedName>
</protein>
<dbReference type="InterPro" id="IPR044068">
    <property type="entry name" value="CB"/>
</dbReference>
<dbReference type="InterPro" id="IPR013762">
    <property type="entry name" value="Integrase-like_cat_sf"/>
</dbReference>
<dbReference type="InterPro" id="IPR025166">
    <property type="entry name" value="Integrase_DNA_bind_dom"/>
</dbReference>
<dbReference type="Gene3D" id="1.10.443.10">
    <property type="entry name" value="Intergrase catalytic core"/>
    <property type="match status" value="1"/>
</dbReference>
<organism evidence="5 6">
    <name type="scientific">Glycocaulis alkaliphilus</name>
    <dbReference type="NCBI Taxonomy" id="1434191"/>
    <lineage>
        <taxon>Bacteria</taxon>
        <taxon>Pseudomonadati</taxon>
        <taxon>Pseudomonadota</taxon>
        <taxon>Alphaproteobacteria</taxon>
        <taxon>Maricaulales</taxon>
        <taxon>Maricaulaceae</taxon>
        <taxon>Glycocaulis</taxon>
    </lineage>
</organism>
<dbReference type="RefSeq" id="WP_127565253.1">
    <property type="nucleotide sequence ID" value="NZ_BMFB01000006.1"/>
</dbReference>
<keyword evidence="6" id="KW-1185">Reference proteome</keyword>
<dbReference type="SUPFAM" id="SSF56349">
    <property type="entry name" value="DNA breaking-rejoining enzymes"/>
    <property type="match status" value="1"/>
</dbReference>
<dbReference type="Pfam" id="PF13356">
    <property type="entry name" value="Arm-DNA-bind_3"/>
    <property type="match status" value="1"/>
</dbReference>
<dbReference type="PANTHER" id="PTHR30629">
    <property type="entry name" value="PROPHAGE INTEGRASE"/>
    <property type="match status" value="1"/>
</dbReference>
<dbReference type="Pfam" id="PF22022">
    <property type="entry name" value="Phage_int_M"/>
    <property type="match status" value="1"/>
</dbReference>
<dbReference type="GO" id="GO:0006310">
    <property type="term" value="P:DNA recombination"/>
    <property type="evidence" value="ECO:0007669"/>
    <property type="project" value="UniProtKB-KW"/>
</dbReference>
<dbReference type="InterPro" id="IPR011010">
    <property type="entry name" value="DNA_brk_join_enz"/>
</dbReference>
<reference evidence="5 6" key="1">
    <citation type="submission" date="2016-12" db="EMBL/GenBank/DDBJ databases">
        <title>The genome of dimorphic prosthecate Glycocaulis alkaliphilus 6b-8t, isolated from crude oil dictates its adaptability in petroleum environments.</title>
        <authorList>
            <person name="Wu X.-L."/>
            <person name="Geng S."/>
        </authorList>
    </citation>
    <scope>NUCLEOTIDE SEQUENCE [LARGE SCALE GENOMIC DNA]</scope>
    <source>
        <strain evidence="5 6">6B-8</strain>
    </source>
</reference>
<dbReference type="EMBL" id="CP018911">
    <property type="protein sequence ID" value="AZU02801.1"/>
    <property type="molecule type" value="Genomic_DNA"/>
</dbReference>
<dbReference type="PROSITE" id="PS51898">
    <property type="entry name" value="TYR_RECOMBINASE"/>
    <property type="match status" value="1"/>
</dbReference>
<dbReference type="InterPro" id="IPR050808">
    <property type="entry name" value="Phage_Integrase"/>
</dbReference>
<dbReference type="GO" id="GO:0003677">
    <property type="term" value="F:DNA binding"/>
    <property type="evidence" value="ECO:0007669"/>
    <property type="project" value="UniProtKB-UniRule"/>
</dbReference>